<dbReference type="OrthoDB" id="9772407at2"/>
<keyword evidence="1" id="KW-0560">Oxidoreductase</keyword>
<accession>A0A1C2DS94</accession>
<evidence type="ECO:0000256" key="1">
    <source>
        <dbReference type="ARBA" id="ARBA00023002"/>
    </source>
</evidence>
<dbReference type="InterPro" id="IPR036812">
    <property type="entry name" value="NAD(P)_OxRdtase_dom_sf"/>
</dbReference>
<evidence type="ECO:0000259" key="2">
    <source>
        <dbReference type="Pfam" id="PF00248"/>
    </source>
</evidence>
<reference evidence="3 4" key="1">
    <citation type="submission" date="2016-08" db="EMBL/GenBank/DDBJ databases">
        <title>Whole genome sequence of Pseudomonas graminis strain UASWS1507, a potential biological control agent for agriculture.</title>
        <authorList>
            <person name="Crovadore J."/>
            <person name="Calmin G."/>
            <person name="Chablais R."/>
            <person name="Cochard B."/>
            <person name="Lefort F."/>
        </authorList>
    </citation>
    <scope>NUCLEOTIDE SEQUENCE [LARGE SCALE GENOMIC DNA]</scope>
    <source>
        <strain evidence="3 4">UASWS1507</strain>
    </source>
</reference>
<proteinExistence type="predicted"/>
<dbReference type="SUPFAM" id="SSF51430">
    <property type="entry name" value="NAD(P)-linked oxidoreductase"/>
    <property type="match status" value="1"/>
</dbReference>
<dbReference type="Gene3D" id="3.20.20.100">
    <property type="entry name" value="NADP-dependent oxidoreductase domain"/>
    <property type="match status" value="1"/>
</dbReference>
<dbReference type="PANTHER" id="PTHR43625:SF40">
    <property type="entry name" value="ALDO-KETO REDUCTASE YAKC [NADP(+)]"/>
    <property type="match status" value="1"/>
</dbReference>
<protein>
    <submittedName>
        <fullName evidence="3">Aldo/keto reductase</fullName>
    </submittedName>
</protein>
<comment type="caution">
    <text evidence="3">The sequence shown here is derived from an EMBL/GenBank/DDBJ whole genome shotgun (WGS) entry which is preliminary data.</text>
</comment>
<dbReference type="EMBL" id="MDEN01000065">
    <property type="protein sequence ID" value="OCX17486.1"/>
    <property type="molecule type" value="Genomic_DNA"/>
</dbReference>
<dbReference type="Pfam" id="PF00248">
    <property type="entry name" value="Aldo_ket_red"/>
    <property type="match status" value="1"/>
</dbReference>
<evidence type="ECO:0000313" key="4">
    <source>
        <dbReference type="Proteomes" id="UP000095143"/>
    </source>
</evidence>
<sequence length="331" mass="35480">MQTRQLGKNGPHVSALGLGCMGMTDFYTTGGNADEAIATLHRALEMGVTLLDTADMYGPHTNEELLGKALAGKRDQAFIASKFGIVRTPGDAGARGVNGSPEYIRAAIDGTLQRLKIDTLDLYYQHRIDPGVAIEESVGAMAELVKAGKVRFLGLSEASASTLERAHKVHPIAALQTEYSLWSREPEENGALDTCRRLGIAFVPYSPLGRGFLTGALKSPDDFAADDYRRSSPRFQGENFAKNLLLVKKVEQLAAEKGITAGQLALAWVLAQGNDVIPIPGTKQRKYLEENVAALDVTLSAAELQALKDLFPVNAVAGGRYPDAAMKLVNG</sequence>
<dbReference type="Proteomes" id="UP000095143">
    <property type="component" value="Unassembled WGS sequence"/>
</dbReference>
<name>A0A1C2DS94_9PSED</name>
<dbReference type="RefSeq" id="WP_065990877.1">
    <property type="nucleotide sequence ID" value="NZ_MDEN01000065.1"/>
</dbReference>
<evidence type="ECO:0000313" key="3">
    <source>
        <dbReference type="EMBL" id="OCX17486.1"/>
    </source>
</evidence>
<feature type="domain" description="NADP-dependent oxidoreductase" evidence="2">
    <location>
        <begin position="16"/>
        <end position="309"/>
    </location>
</feature>
<dbReference type="InterPro" id="IPR050791">
    <property type="entry name" value="Aldo-Keto_reductase"/>
</dbReference>
<dbReference type="CDD" id="cd19076">
    <property type="entry name" value="AKR_AKR13A_13D"/>
    <property type="match status" value="1"/>
</dbReference>
<dbReference type="PROSITE" id="PS51257">
    <property type="entry name" value="PROKAR_LIPOPROTEIN"/>
    <property type="match status" value="1"/>
</dbReference>
<dbReference type="GO" id="GO:0005737">
    <property type="term" value="C:cytoplasm"/>
    <property type="evidence" value="ECO:0007669"/>
    <property type="project" value="TreeGrafter"/>
</dbReference>
<dbReference type="InterPro" id="IPR023210">
    <property type="entry name" value="NADP_OxRdtase_dom"/>
</dbReference>
<organism evidence="3 4">
    <name type="scientific">Pseudomonas graminis</name>
    <dbReference type="NCBI Taxonomy" id="158627"/>
    <lineage>
        <taxon>Bacteria</taxon>
        <taxon>Pseudomonadati</taxon>
        <taxon>Pseudomonadota</taxon>
        <taxon>Gammaproteobacteria</taxon>
        <taxon>Pseudomonadales</taxon>
        <taxon>Pseudomonadaceae</taxon>
        <taxon>Pseudomonas</taxon>
    </lineage>
</organism>
<dbReference type="PANTHER" id="PTHR43625">
    <property type="entry name" value="AFLATOXIN B1 ALDEHYDE REDUCTASE"/>
    <property type="match status" value="1"/>
</dbReference>
<dbReference type="AlphaFoldDB" id="A0A1C2DS94"/>
<dbReference type="GO" id="GO:0016491">
    <property type="term" value="F:oxidoreductase activity"/>
    <property type="evidence" value="ECO:0007669"/>
    <property type="project" value="UniProtKB-KW"/>
</dbReference>
<gene>
    <name evidence="3" type="ORF">BBI10_17695</name>
</gene>